<protein>
    <submittedName>
        <fullName evidence="2">Sporulation protein YpjB</fullName>
    </submittedName>
</protein>
<dbReference type="Proteomes" id="UP000010716">
    <property type="component" value="Unassembled WGS sequence"/>
</dbReference>
<keyword evidence="1" id="KW-1133">Transmembrane helix</keyword>
<dbReference type="EMBL" id="CP082237">
    <property type="protein sequence ID" value="QZT32732.1"/>
    <property type="molecule type" value="Genomic_DNA"/>
</dbReference>
<keyword evidence="1" id="KW-0472">Membrane</keyword>
<dbReference type="InterPro" id="IPR014231">
    <property type="entry name" value="Spore_YpjB"/>
</dbReference>
<gene>
    <name evidence="2" type="ORF">CathTA2_2277</name>
    <name evidence="3" type="ORF">HUR95_10080</name>
</gene>
<dbReference type="AlphaFoldDB" id="F5L8X2"/>
<proteinExistence type="predicted"/>
<dbReference type="RefSeq" id="WP_007505600.1">
    <property type="nucleotide sequence ID" value="NZ_AFCE01000153.1"/>
</dbReference>
<dbReference type="KEGG" id="cthu:HUR95_10080"/>
<evidence type="ECO:0000256" key="1">
    <source>
        <dbReference type="SAM" id="Phobius"/>
    </source>
</evidence>
<evidence type="ECO:0000313" key="2">
    <source>
        <dbReference type="EMBL" id="EGL82254.1"/>
    </source>
</evidence>
<keyword evidence="5" id="KW-1185">Reference proteome</keyword>
<evidence type="ECO:0000313" key="4">
    <source>
        <dbReference type="Proteomes" id="UP000010716"/>
    </source>
</evidence>
<dbReference type="Proteomes" id="UP000825179">
    <property type="component" value="Chromosome"/>
</dbReference>
<reference evidence="2 4" key="1">
    <citation type="journal article" date="2011" name="J. Bacteriol.">
        <title>Draft genome sequence of the thermoalkaliphilic Caldalkalibacillus thermarum strain TA2.A1.</title>
        <authorList>
            <person name="Kalamorz F."/>
            <person name="Keis S."/>
            <person name="McMillan D.G."/>
            <person name="Olsson K."/>
            <person name="Stanton J.A."/>
            <person name="Stockwell P."/>
            <person name="Black M.A."/>
            <person name="Klingeman D.M."/>
            <person name="Land M.L."/>
            <person name="Han C.S."/>
            <person name="Martin S.L."/>
            <person name="Becher S.A."/>
            <person name="Peddie C.J."/>
            <person name="Morgan H.W."/>
            <person name="Matthies D."/>
            <person name="Preiss L."/>
            <person name="Meier T."/>
            <person name="Brown S.D."/>
            <person name="Cook G.M."/>
        </authorList>
    </citation>
    <scope>NUCLEOTIDE SEQUENCE [LARGE SCALE GENOMIC DNA]</scope>
    <source>
        <strain evidence="2 4">TA2.A1</strain>
    </source>
</reference>
<feature type="transmembrane region" description="Helical" evidence="1">
    <location>
        <begin position="242"/>
        <end position="262"/>
    </location>
</feature>
<dbReference type="EMBL" id="AFCE01000153">
    <property type="protein sequence ID" value="EGL82254.1"/>
    <property type="molecule type" value="Genomic_DNA"/>
</dbReference>
<dbReference type="eggNOG" id="ENOG50331U7">
    <property type="taxonomic scope" value="Bacteria"/>
</dbReference>
<reference evidence="3" key="3">
    <citation type="submission" date="2021-08" db="EMBL/GenBank/DDBJ databases">
        <authorList>
            <person name="de Jong S."/>
            <person name="van den Broek M."/>
            <person name="Merkel A."/>
            <person name="de la Torre Cortes P."/>
            <person name="Kalamorz F."/>
            <person name="Cook G."/>
            <person name="van Loosdrecht M."/>
            <person name="McMillan D."/>
        </authorList>
    </citation>
    <scope>NUCLEOTIDE SEQUENCE</scope>
    <source>
        <strain evidence="3">TA2.A1</strain>
    </source>
</reference>
<evidence type="ECO:0000313" key="3">
    <source>
        <dbReference type="EMBL" id="QZT32732.1"/>
    </source>
</evidence>
<dbReference type="OrthoDB" id="2988195at2"/>
<sequence length="282" mass="33044">MKRPVVFSCLTTKTLVLTWMFILVLNTGITYAERPNHSIDEQLEKWLAISRLADKAFHLVEENKYEQARETVLEISERLLHVQLGQYLQYVEQANILMETVTQAKGALTQVRLDENQVYQQVLRMRLAINAVSHTEKPLWINFYHKLAKDIADLKQALTTQDRDQFYRHLNRLFNQYEFIRPAIAVSHPPQMYNQLDSLIVYLDRHSAELWQQKEQTAQLLDRLESQIRIAFFQESGEQSTFILLMVGMSVLIVSVLSYAGWKKYRGEQEAETVPWRGVSRV</sequence>
<keyword evidence="1" id="KW-0812">Transmembrane</keyword>
<dbReference type="Pfam" id="PF09577">
    <property type="entry name" value="Spore_YpjB"/>
    <property type="match status" value="1"/>
</dbReference>
<name>F5L8X2_CALTT</name>
<evidence type="ECO:0000313" key="5">
    <source>
        <dbReference type="Proteomes" id="UP000825179"/>
    </source>
</evidence>
<organism evidence="2 4">
    <name type="scientific">Caldalkalibacillus thermarum (strain TA2.A1)</name>
    <dbReference type="NCBI Taxonomy" id="986075"/>
    <lineage>
        <taxon>Bacteria</taxon>
        <taxon>Bacillati</taxon>
        <taxon>Bacillota</taxon>
        <taxon>Bacilli</taxon>
        <taxon>Bacillales</taxon>
        <taxon>Bacillaceae</taxon>
        <taxon>Caldalkalibacillus</taxon>
    </lineage>
</organism>
<accession>F5L8X2</accession>
<reference evidence="3 5" key="2">
    <citation type="journal article" date="2020" name="Extremophiles">
        <title>Genomic analysis of Caldalkalibacillus thermarum TA2.A1 reveals aerobic alkaliphilic metabolism and evolutionary hallmarks linking alkaliphilic bacteria and plant life.</title>
        <authorList>
            <person name="de Jong S.I."/>
            <person name="van den Broek M.A."/>
            <person name="Merkel A.Y."/>
            <person name="de la Torre Cortes P."/>
            <person name="Kalamorz F."/>
            <person name="Cook G.M."/>
            <person name="van Loosdrecht M.C.M."/>
            <person name="McMillan D.G.G."/>
        </authorList>
    </citation>
    <scope>NUCLEOTIDE SEQUENCE [LARGE SCALE GENOMIC DNA]</scope>
    <source>
        <strain evidence="3 5">TA2.A1</strain>
    </source>
</reference>